<dbReference type="EMBL" id="KP671755">
    <property type="protein sequence ID" value="AJT61126.1"/>
    <property type="molecule type" value="Genomic_DNA"/>
</dbReference>
<dbReference type="Proteomes" id="UP000202888">
    <property type="component" value="Segment"/>
</dbReference>
<proteinExistence type="predicted"/>
<dbReference type="OrthoDB" id="26361at10239"/>
<keyword evidence="2" id="KW-1185">Reference proteome</keyword>
<reference evidence="1 2" key="1">
    <citation type="journal article" date="2016" name="Genom Data">
        <title>Complete genome sequence of a giant Vibrio phage ValKK3 infecting Vibrio alginolyticus.</title>
        <authorList>
            <person name="Lal T.M."/>
            <person name="Sano M."/>
            <person name="Hatai K."/>
            <person name="Ransangan J."/>
        </authorList>
    </citation>
    <scope>NUCLEOTIDE SEQUENCE [LARGE SCALE GENOMIC DNA]</scope>
</reference>
<evidence type="ECO:0000313" key="2">
    <source>
        <dbReference type="Proteomes" id="UP000202888"/>
    </source>
</evidence>
<dbReference type="GeneID" id="26628611"/>
<accession>A0A0D4DBD7</accession>
<sequence>MSLETMVAAARDGKLADFESQFRQEIGQRVAARIDDMKQELGRSITVDGEINQED</sequence>
<evidence type="ECO:0000313" key="1">
    <source>
        <dbReference type="EMBL" id="AJT61126.1"/>
    </source>
</evidence>
<organism evidence="1 2">
    <name type="scientific">Vibrio phage ValKK3</name>
    <dbReference type="NCBI Taxonomy" id="1610855"/>
    <lineage>
        <taxon>Viruses</taxon>
        <taxon>Duplodnaviria</taxon>
        <taxon>Heunggongvirae</taxon>
        <taxon>Uroviricota</taxon>
        <taxon>Caudoviricetes</taxon>
        <taxon>Pantevenvirales</taxon>
        <taxon>Straboviridae</taxon>
        <taxon>Schizotequatrovirus</taxon>
        <taxon>Schizotequatrovirus valkk3</taxon>
    </lineage>
</organism>
<evidence type="ECO:0008006" key="3">
    <source>
        <dbReference type="Google" id="ProtNLM"/>
    </source>
</evidence>
<protein>
    <recommendedName>
        <fullName evidence="3">Prohead core protein</fullName>
    </recommendedName>
</protein>
<dbReference type="RefSeq" id="YP_009201388.1">
    <property type="nucleotide sequence ID" value="NC_028829.1"/>
</dbReference>
<name>A0A0D4DBD7_9CAUD</name>
<dbReference type="KEGG" id="vg:26628611"/>